<evidence type="ECO:0000256" key="3">
    <source>
        <dbReference type="ARBA" id="ARBA00022723"/>
    </source>
</evidence>
<comment type="caution">
    <text evidence="7">The sequence shown here is derived from an EMBL/GenBank/DDBJ whole genome shotgun (WGS) entry which is preliminary data.</text>
</comment>
<evidence type="ECO:0000256" key="4">
    <source>
        <dbReference type="ARBA" id="ARBA00023136"/>
    </source>
</evidence>
<sequence>MPTVVLSCDALFISDLHLGSNQCEAGHLAAFLECIRPRTLFLVGDIIDLQAIRFNAHVDASFLTDRIDALLAGGRGDPPASEALKKTGLLRASHRRVIEQFEALHRAGVAIVYIPGNHDAYLRRHAGLERPGFAIRRQTVYRTPAGQRLLVRHGDEYDRLIRFHADAAEGLARLQERYSAGINGLLSPFTRPAGATLPAGWNAEAILQSAVDLLASHREWPIPVSRGLNSSGGFSLAFVLESALKSRTGHDRLIKRGIVRHLQRERHGPEPLDGLINGHTHIPEATPLALQEPSGDDRGPCHITYYNTGSWARSQRRLGRTALVVAPSGHVGMVRFDRRRGIEPFQPPRFPFNTYAMRPCPGCGLGVAHLEATGA</sequence>
<evidence type="ECO:0000313" key="7">
    <source>
        <dbReference type="EMBL" id="PSB38901.1"/>
    </source>
</evidence>
<evidence type="ECO:0000259" key="6">
    <source>
        <dbReference type="Pfam" id="PF00149"/>
    </source>
</evidence>
<reference evidence="7 8" key="1">
    <citation type="submission" date="2018-03" db="EMBL/GenBank/DDBJ databases">
        <title>The ancient ancestry and fast evolution of plastids.</title>
        <authorList>
            <person name="Moore K.R."/>
            <person name="Magnabosco C."/>
            <person name="Momper L."/>
            <person name="Gold D.A."/>
            <person name="Bosak T."/>
            <person name="Fournier G.P."/>
        </authorList>
    </citation>
    <scope>NUCLEOTIDE SEQUENCE [LARGE SCALE GENOMIC DNA]</scope>
    <source>
        <strain evidence="7 8">CCALA 015</strain>
    </source>
</reference>
<proteinExistence type="predicted"/>
<keyword evidence="3" id="KW-0479">Metal-binding</keyword>
<evidence type="ECO:0000256" key="2">
    <source>
        <dbReference type="ARBA" id="ARBA00022519"/>
    </source>
</evidence>
<feature type="domain" description="Calcineurin-like phosphoesterase" evidence="6">
    <location>
        <begin position="11"/>
        <end position="283"/>
    </location>
</feature>
<dbReference type="CDD" id="cd07398">
    <property type="entry name" value="MPP_YbbF-LpxH"/>
    <property type="match status" value="1"/>
</dbReference>
<accession>A0ABX5FAX7</accession>
<dbReference type="Pfam" id="PF00149">
    <property type="entry name" value="Metallophos"/>
    <property type="match status" value="1"/>
</dbReference>
<dbReference type="PANTHER" id="PTHR34990">
    <property type="entry name" value="UDP-2,3-DIACYLGLUCOSAMINE HYDROLASE-RELATED"/>
    <property type="match status" value="1"/>
</dbReference>
<keyword evidence="4" id="KW-0472">Membrane</keyword>
<organism evidence="7 8">
    <name type="scientific">Aphanothece cf. minutissima CCALA 015</name>
    <dbReference type="NCBI Taxonomy" id="2107695"/>
    <lineage>
        <taxon>Bacteria</taxon>
        <taxon>Bacillati</taxon>
        <taxon>Cyanobacteriota</taxon>
        <taxon>Cyanophyceae</taxon>
        <taxon>Oscillatoriophycideae</taxon>
        <taxon>Chroococcales</taxon>
        <taxon>Aphanothecaceae</taxon>
        <taxon>Aphanothece</taxon>
    </lineage>
</organism>
<dbReference type="PANTHER" id="PTHR34990:SF2">
    <property type="entry name" value="BLL8164 PROTEIN"/>
    <property type="match status" value="1"/>
</dbReference>
<keyword evidence="8" id="KW-1185">Reference proteome</keyword>
<dbReference type="Gene3D" id="3.60.21.10">
    <property type="match status" value="1"/>
</dbReference>
<evidence type="ECO:0000256" key="5">
    <source>
        <dbReference type="ARBA" id="ARBA00023211"/>
    </source>
</evidence>
<protein>
    <recommendedName>
        <fullName evidence="6">Calcineurin-like phosphoesterase domain-containing protein</fullName>
    </recommendedName>
</protein>
<keyword evidence="5" id="KW-0464">Manganese</keyword>
<dbReference type="InterPro" id="IPR004843">
    <property type="entry name" value="Calcineurin-like_PHP"/>
</dbReference>
<dbReference type="SUPFAM" id="SSF56300">
    <property type="entry name" value="Metallo-dependent phosphatases"/>
    <property type="match status" value="1"/>
</dbReference>
<dbReference type="InterPro" id="IPR043461">
    <property type="entry name" value="LpxH-like"/>
</dbReference>
<evidence type="ECO:0000256" key="1">
    <source>
        <dbReference type="ARBA" id="ARBA00022475"/>
    </source>
</evidence>
<dbReference type="Proteomes" id="UP000238218">
    <property type="component" value="Unassembled WGS sequence"/>
</dbReference>
<evidence type="ECO:0000313" key="8">
    <source>
        <dbReference type="Proteomes" id="UP000238218"/>
    </source>
</evidence>
<dbReference type="InterPro" id="IPR029052">
    <property type="entry name" value="Metallo-depent_PP-like"/>
</dbReference>
<dbReference type="EMBL" id="PVWP01000002">
    <property type="protein sequence ID" value="PSB38901.1"/>
    <property type="molecule type" value="Genomic_DNA"/>
</dbReference>
<gene>
    <name evidence="7" type="ORF">C7B81_05005</name>
</gene>
<keyword evidence="2" id="KW-0997">Cell inner membrane</keyword>
<keyword evidence="1" id="KW-1003">Cell membrane</keyword>
<name>A0ABX5FAX7_9CHRO</name>